<evidence type="ECO:0000313" key="2">
    <source>
        <dbReference type="EMBL" id="SFK69139.1"/>
    </source>
</evidence>
<dbReference type="InterPro" id="IPR021359">
    <property type="entry name" value="DUF2812"/>
</dbReference>
<dbReference type="OrthoDB" id="8757095at2"/>
<keyword evidence="1" id="KW-0812">Transmembrane</keyword>
<evidence type="ECO:0000313" key="3">
    <source>
        <dbReference type="Proteomes" id="UP000199589"/>
    </source>
</evidence>
<gene>
    <name evidence="2" type="ORF">SAMN04488569_10758</name>
</gene>
<reference evidence="3" key="1">
    <citation type="submission" date="2016-10" db="EMBL/GenBank/DDBJ databases">
        <authorList>
            <person name="Varghese N."/>
            <person name="Submissions S."/>
        </authorList>
    </citation>
    <scope>NUCLEOTIDE SEQUENCE [LARGE SCALE GENOMIC DNA]</scope>
    <source>
        <strain evidence="3">DSM 16108</strain>
    </source>
</reference>
<dbReference type="RefSeq" id="WP_091898685.1">
    <property type="nucleotide sequence ID" value="NZ_FOSJ01000075.1"/>
</dbReference>
<feature type="transmembrane region" description="Helical" evidence="1">
    <location>
        <begin position="147"/>
        <end position="168"/>
    </location>
</feature>
<proteinExistence type="predicted"/>
<dbReference type="Proteomes" id="UP000199589">
    <property type="component" value="Unassembled WGS sequence"/>
</dbReference>
<accession>A0A1I4BMC8</accession>
<keyword evidence="1" id="KW-0472">Membrane</keyword>
<protein>
    <recommendedName>
        <fullName evidence="4">DUF2812 domain-containing protein</fullName>
    </recommendedName>
</protein>
<dbReference type="Pfam" id="PF11193">
    <property type="entry name" value="DUF2812"/>
    <property type="match status" value="1"/>
</dbReference>
<feature type="transmembrane region" description="Helical" evidence="1">
    <location>
        <begin position="120"/>
        <end position="141"/>
    </location>
</feature>
<evidence type="ECO:0008006" key="4">
    <source>
        <dbReference type="Google" id="ProtNLM"/>
    </source>
</evidence>
<keyword evidence="1" id="KW-1133">Transmembrane helix</keyword>
<name>A0A1I4BMC8_9LACT</name>
<dbReference type="EMBL" id="FOSJ01000075">
    <property type="protein sequence ID" value="SFK69139.1"/>
    <property type="molecule type" value="Genomic_DNA"/>
</dbReference>
<dbReference type="AlphaFoldDB" id="A0A1I4BMC8"/>
<keyword evidence="3" id="KW-1185">Reference proteome</keyword>
<organism evidence="2 3">
    <name type="scientific">Marinilactibacillus piezotolerans</name>
    <dbReference type="NCBI Taxonomy" id="258723"/>
    <lineage>
        <taxon>Bacteria</taxon>
        <taxon>Bacillati</taxon>
        <taxon>Bacillota</taxon>
        <taxon>Bacilli</taxon>
        <taxon>Lactobacillales</taxon>
        <taxon>Carnobacteriaceae</taxon>
        <taxon>Marinilactibacillus</taxon>
    </lineage>
</organism>
<evidence type="ECO:0000256" key="1">
    <source>
        <dbReference type="SAM" id="Phobius"/>
    </source>
</evidence>
<sequence length="179" mass="21265">MEKKVIKFITVDNFEKEETYLEQMSKKGWHFVKYEGLRYFFESGDPSDIIYQIDYHSSTDGDKEDYLQLFKDSGWIPVFAYPIFDGEWCYFKKETASNNSPKIYTDNESKIELFSKIRKTWGIFGLILSLVFLPITFITGILTSNSFLIYFVLLMFVFIALLYIKMVLNLTRKIHQLRE</sequence>